<evidence type="ECO:0000313" key="3">
    <source>
        <dbReference type="Proteomes" id="UP000238196"/>
    </source>
</evidence>
<reference evidence="2 3" key="1">
    <citation type="submission" date="2018-02" db="EMBL/GenBank/DDBJ databases">
        <title>novel marine gammaproteobacteria from coastal saline agro ecosystem.</title>
        <authorList>
            <person name="Krishnan R."/>
            <person name="Ramesh Kumar N."/>
        </authorList>
    </citation>
    <scope>NUCLEOTIDE SEQUENCE [LARGE SCALE GENOMIC DNA]</scope>
    <source>
        <strain evidence="2 3">228</strain>
    </source>
</reference>
<gene>
    <name evidence="2" type="ORF">C4K68_14010</name>
</gene>
<dbReference type="SUPFAM" id="SSF56935">
    <property type="entry name" value="Porins"/>
    <property type="match status" value="1"/>
</dbReference>
<comment type="caution">
    <text evidence="2">The sequence shown here is derived from an EMBL/GenBank/DDBJ whole genome shotgun (WGS) entry which is preliminary data.</text>
</comment>
<evidence type="ECO:0008006" key="4">
    <source>
        <dbReference type="Google" id="ProtNLM"/>
    </source>
</evidence>
<accession>A0A2S5KPJ1</accession>
<name>A0A2S5KPJ1_9PROT</name>
<dbReference type="AlphaFoldDB" id="A0A2S5KPJ1"/>
<dbReference type="Proteomes" id="UP000238196">
    <property type="component" value="Unassembled WGS sequence"/>
</dbReference>
<organism evidence="2 3">
    <name type="scientific">Proteobacteria bacterium 228</name>
    <dbReference type="NCBI Taxonomy" id="2083153"/>
    <lineage>
        <taxon>Bacteria</taxon>
        <taxon>Pseudomonadati</taxon>
        <taxon>Pseudomonadota</taxon>
    </lineage>
</organism>
<sequence>MPSRFITPHLARLSALTLALLPLLSQAGQLYDNGTTQISYKLSATLAAMHSSENYAQSGNLSEGDSDWQEGVLQYGVDITHALRHGSLYGALNWTSTASWEDGDAAGFSNGSERTTKIEDAYAGWRSGDLVPALGEDGIDFSVGRQYIQVGDGFLIAGDALNVGNGIADGLLNRGGAYYLAGRKDFDQTAVLRLGGQQGWRGDLMWLKSDNPSQARPTLAVATLEQVTAEHTLGATYIRVADTDDALGAMLYPQRKGERVYSLRASGNMGVPELFLSGEFAQQQRNNDDDENAWYAEAGWTFTQLPWQPQLGYRYSRFSSGYDPLFYGNGRDLGTWFQGEVAANYAGPFNTNARVHHLGLKLTPTDQLSLGVLAYRFDTIDTSNINLDGNEVDLYGVWQATEKLTVIPLLGLYRPGHDASEGGSQLGNRDRNLYAQLILSVNY</sequence>
<keyword evidence="1" id="KW-0732">Signal</keyword>
<feature type="signal peptide" evidence="1">
    <location>
        <begin position="1"/>
        <end position="27"/>
    </location>
</feature>
<dbReference type="OrthoDB" id="6756628at2"/>
<feature type="chain" id="PRO_5015509471" description="Alginate export domain-containing protein" evidence="1">
    <location>
        <begin position="28"/>
        <end position="443"/>
    </location>
</feature>
<proteinExistence type="predicted"/>
<evidence type="ECO:0000256" key="1">
    <source>
        <dbReference type="SAM" id="SignalP"/>
    </source>
</evidence>
<evidence type="ECO:0000313" key="2">
    <source>
        <dbReference type="EMBL" id="PPC76731.1"/>
    </source>
</evidence>
<dbReference type="EMBL" id="PRLP01000043">
    <property type="protein sequence ID" value="PPC76731.1"/>
    <property type="molecule type" value="Genomic_DNA"/>
</dbReference>
<protein>
    <recommendedName>
        <fullName evidence="4">Alginate export domain-containing protein</fullName>
    </recommendedName>
</protein>